<dbReference type="Pfam" id="PF14223">
    <property type="entry name" value="Retrotran_gag_2"/>
    <property type="match status" value="2"/>
</dbReference>
<evidence type="ECO:0000313" key="3">
    <source>
        <dbReference type="EMBL" id="GEU84872.1"/>
    </source>
</evidence>
<dbReference type="Pfam" id="PF07727">
    <property type="entry name" value="RVT_2"/>
    <property type="match status" value="1"/>
</dbReference>
<sequence length="919" mass="105789">MLRDSVENDPYKFKSEITAKDRYCVTDICHTEILKDLKGDDKLRYESDIKAVNLLLIELPVDIYTLINHYQTAKEIWDRVKELMKGTEMTKQECESMLYDDFDKFTSEPGESIHSYYLRYAKLINNINKIPMAMTPINNQASGARVIKAVGNTRENQPRGEGHMLLAQAQKGGVVLDEEQQDFLADSFEDTDDCKELQLQATTNFKADHVGAYDSNCDDEATANAIFMANLSPVGSLNDDTVAPRYDFDTLFEVPHYDTYHDYDVLNSNIQELGYIENIVSTNESYDELKGNIDVISYTDYMLTIRDDANNHVPPSIQKNDIMSSVIEQMKSQVENCNKVNQESKSEIKSLTSELERYKDKVKFLGYAVKDGHSEQEAYLNHELYIVINDHNRKVLQFVYCVLPNLKASTAFFLGGTLTNSFLDCVLSQDLTAFYPRLFIVFCLQQNCVLSKALHRDLLPAFCLLLKAIIEFWGKENGVNILQSINNGPYQMGTTRDTLRIVDDGSVTLGIDRPRTYNDLDENEKKRFDADIRATNIVFQGLPKDIYKLINHKTEAKAIWDNVKMLLASSELYDEFERFKMIPGENIIDYYVIFHKLINDMRNIKMTMPNIQLNSKFDNNMTPEWDRFNPITIDPLALVLYVQPHTQISHVQSHQYPTPSSSVQPLHVHMSEVFENQGRNSKADHVLVFPTDTPASFSIDEDALSTSISSSSIQNSLSVHQVKPKTFKSAVIEDCWFEAMQEEIHEFDRLQIWELVPPLDCAMVIALKWIYKVKLNEYGAVLKNKARLEAIRIFIANVASKNMIVYQMDVKTAFLKGELKEEVYVSQPKGFVDPDHPHHVYRLKKALHSLKQAPRAWHHFIREQVEKGVVELYFVRTEYQLADIFTKALPRERFEFILPRLGMWSMTPETLSLQDELDE</sequence>
<accession>A0A6L2NI98</accession>
<keyword evidence="1" id="KW-0175">Coiled coil</keyword>
<organism evidence="3">
    <name type="scientific">Tanacetum cinerariifolium</name>
    <name type="common">Dalmatian daisy</name>
    <name type="synonym">Chrysanthemum cinerariifolium</name>
    <dbReference type="NCBI Taxonomy" id="118510"/>
    <lineage>
        <taxon>Eukaryota</taxon>
        <taxon>Viridiplantae</taxon>
        <taxon>Streptophyta</taxon>
        <taxon>Embryophyta</taxon>
        <taxon>Tracheophyta</taxon>
        <taxon>Spermatophyta</taxon>
        <taxon>Magnoliopsida</taxon>
        <taxon>eudicotyledons</taxon>
        <taxon>Gunneridae</taxon>
        <taxon>Pentapetalae</taxon>
        <taxon>asterids</taxon>
        <taxon>campanulids</taxon>
        <taxon>Asterales</taxon>
        <taxon>Asteraceae</taxon>
        <taxon>Asteroideae</taxon>
        <taxon>Anthemideae</taxon>
        <taxon>Anthemidinae</taxon>
        <taxon>Tanacetum</taxon>
    </lineage>
</organism>
<protein>
    <submittedName>
        <fullName evidence="3">Gag-Pol polyprotein</fullName>
    </submittedName>
</protein>
<name>A0A6L2NI98_TANCI</name>
<feature type="coiled-coil region" evidence="1">
    <location>
        <begin position="327"/>
        <end position="361"/>
    </location>
</feature>
<feature type="domain" description="Reverse transcriptase Ty1/copia-type" evidence="2">
    <location>
        <begin position="776"/>
        <end position="866"/>
    </location>
</feature>
<evidence type="ECO:0000259" key="2">
    <source>
        <dbReference type="Pfam" id="PF07727"/>
    </source>
</evidence>
<comment type="caution">
    <text evidence="3">The sequence shown here is derived from an EMBL/GenBank/DDBJ whole genome shotgun (WGS) entry which is preliminary data.</text>
</comment>
<dbReference type="InterPro" id="IPR013103">
    <property type="entry name" value="RVT_2"/>
</dbReference>
<proteinExistence type="predicted"/>
<dbReference type="EMBL" id="BKCJ010008987">
    <property type="protein sequence ID" value="GEU84872.1"/>
    <property type="molecule type" value="Genomic_DNA"/>
</dbReference>
<dbReference type="AlphaFoldDB" id="A0A6L2NI98"/>
<evidence type="ECO:0000256" key="1">
    <source>
        <dbReference type="SAM" id="Coils"/>
    </source>
</evidence>
<dbReference type="PANTHER" id="PTHR34676:SF28">
    <property type="entry name" value="ZINC FINGER, CCHC-TYPE, RIBONUCLEASE H-LIKE DOMAIN, GAG-PRE-INTEGRASE DOMAIN PROTEIN-RELATED"/>
    <property type="match status" value="1"/>
</dbReference>
<dbReference type="PANTHER" id="PTHR34676">
    <property type="entry name" value="DUF4219 DOMAIN-CONTAINING PROTEIN-RELATED"/>
    <property type="match status" value="1"/>
</dbReference>
<reference evidence="3" key="1">
    <citation type="journal article" date="2019" name="Sci. Rep.">
        <title>Draft genome of Tanacetum cinerariifolium, the natural source of mosquito coil.</title>
        <authorList>
            <person name="Yamashiro T."/>
            <person name="Shiraishi A."/>
            <person name="Satake H."/>
            <person name="Nakayama K."/>
        </authorList>
    </citation>
    <scope>NUCLEOTIDE SEQUENCE</scope>
</reference>
<gene>
    <name evidence="3" type="ORF">Tci_056850</name>
</gene>